<accession>A0A8H6SNF9</accession>
<reference evidence="2" key="1">
    <citation type="submission" date="2020-05" db="EMBL/GenBank/DDBJ databases">
        <title>Mycena genomes resolve the evolution of fungal bioluminescence.</title>
        <authorList>
            <person name="Tsai I.J."/>
        </authorList>
    </citation>
    <scope>NUCLEOTIDE SEQUENCE</scope>
    <source>
        <strain evidence="2">110903Hualien_Pintung</strain>
    </source>
</reference>
<sequence>MSQTPQYSNVLVFGATGGVGGFVALEAHKRGAKVWLAMRDTSKTISEIPADVEKAAGASIARVQADLTDAASVTKAVAESGAKAAFIYLIANALDKQRNAIKALREAGVENIVFLSSYGVQAEGDALRAIPQSEIIPFVHAQVEIAIEDLAFPSFVALRPASFASNFFKNYLDRSAKPPKAQIIHEDAYADNIVPEDIGAVGAVVLLSPPATGKTSIFLAGSPQRQAKDSWALIKQITGRTDIDTTPTSPDAFVATFTAKGMPEAMPRYLLKILDRARGGFSGPAYEAGVANVSKYLGREPTSFEQYLEKHKAEWQSA</sequence>
<evidence type="ECO:0000313" key="2">
    <source>
        <dbReference type="EMBL" id="KAF7302524.1"/>
    </source>
</evidence>
<dbReference type="InterPro" id="IPR008030">
    <property type="entry name" value="NmrA-like"/>
</dbReference>
<dbReference type="SUPFAM" id="SSF51735">
    <property type="entry name" value="NAD(P)-binding Rossmann-fold domains"/>
    <property type="match status" value="1"/>
</dbReference>
<organism evidence="2 3">
    <name type="scientific">Mycena chlorophos</name>
    <name type="common">Agaric fungus</name>
    <name type="synonym">Agaricus chlorophos</name>
    <dbReference type="NCBI Taxonomy" id="658473"/>
    <lineage>
        <taxon>Eukaryota</taxon>
        <taxon>Fungi</taxon>
        <taxon>Dikarya</taxon>
        <taxon>Basidiomycota</taxon>
        <taxon>Agaricomycotina</taxon>
        <taxon>Agaricomycetes</taxon>
        <taxon>Agaricomycetidae</taxon>
        <taxon>Agaricales</taxon>
        <taxon>Marasmiineae</taxon>
        <taxon>Mycenaceae</taxon>
        <taxon>Mycena</taxon>
    </lineage>
</organism>
<protein>
    <submittedName>
        <fullName evidence="2">NmrA domain-containing protein</fullName>
    </submittedName>
</protein>
<dbReference type="Pfam" id="PF05368">
    <property type="entry name" value="NmrA"/>
    <property type="match status" value="1"/>
</dbReference>
<name>A0A8H6SNF9_MYCCL</name>
<feature type="domain" description="NmrA-like" evidence="1">
    <location>
        <begin position="8"/>
        <end position="209"/>
    </location>
</feature>
<dbReference type="InterPro" id="IPR051604">
    <property type="entry name" value="Ergot_Alk_Oxidoreductase"/>
</dbReference>
<evidence type="ECO:0000259" key="1">
    <source>
        <dbReference type="Pfam" id="PF05368"/>
    </source>
</evidence>
<dbReference type="EMBL" id="JACAZE010000012">
    <property type="protein sequence ID" value="KAF7302524.1"/>
    <property type="molecule type" value="Genomic_DNA"/>
</dbReference>
<evidence type="ECO:0000313" key="3">
    <source>
        <dbReference type="Proteomes" id="UP000613580"/>
    </source>
</evidence>
<keyword evidence="3" id="KW-1185">Reference proteome</keyword>
<comment type="caution">
    <text evidence="2">The sequence shown here is derived from an EMBL/GenBank/DDBJ whole genome shotgun (WGS) entry which is preliminary data.</text>
</comment>
<dbReference type="AlphaFoldDB" id="A0A8H6SNF9"/>
<dbReference type="PANTHER" id="PTHR43162:SF1">
    <property type="entry name" value="PRESTALK A DIFFERENTIATION PROTEIN A"/>
    <property type="match status" value="1"/>
</dbReference>
<gene>
    <name evidence="2" type="ORF">HMN09_00886800</name>
</gene>
<dbReference type="InterPro" id="IPR036291">
    <property type="entry name" value="NAD(P)-bd_dom_sf"/>
</dbReference>
<dbReference type="OrthoDB" id="2885829at2759"/>
<dbReference type="Proteomes" id="UP000613580">
    <property type="component" value="Unassembled WGS sequence"/>
</dbReference>
<dbReference type="Gene3D" id="3.40.50.720">
    <property type="entry name" value="NAD(P)-binding Rossmann-like Domain"/>
    <property type="match status" value="1"/>
</dbReference>
<proteinExistence type="predicted"/>
<dbReference type="PANTHER" id="PTHR43162">
    <property type="match status" value="1"/>
</dbReference>